<keyword evidence="1" id="KW-0175">Coiled coil</keyword>
<reference evidence="2 3" key="1">
    <citation type="journal article" date="2013" name="Int. J. Syst. Evol. Microbiol.">
        <title>Tumebacillus flagellatus sp. nov., an alpha-amylase/pullulanase-producing bacterium isolated from cassava wastewater.</title>
        <authorList>
            <person name="Wang Q."/>
            <person name="Xie N."/>
            <person name="Qin Y."/>
            <person name="Shen N."/>
            <person name="Zhu J."/>
            <person name="Mi H."/>
            <person name="Huang R."/>
        </authorList>
    </citation>
    <scope>NUCLEOTIDE SEQUENCE [LARGE SCALE GENOMIC DNA]</scope>
    <source>
        <strain evidence="2 3">GST4</strain>
    </source>
</reference>
<dbReference type="EMBL" id="JMIR01000002">
    <property type="protein sequence ID" value="KEO84891.1"/>
    <property type="molecule type" value="Genomic_DNA"/>
</dbReference>
<accession>A0A074LRW7</accession>
<dbReference type="Pfam" id="PF14424">
    <property type="entry name" value="Toxin-deaminase"/>
    <property type="match status" value="1"/>
</dbReference>
<dbReference type="AlphaFoldDB" id="A0A074LRW7"/>
<keyword evidence="3" id="KW-1185">Reference proteome</keyword>
<name>A0A074LRW7_9BACL</name>
<proteinExistence type="predicted"/>
<sequence length="201" mass="23263">MIYHIDSEKGPRFRNRIEQDLERLRLHVEQLKNSASGLERKRYKTLFAERANFAIAYLHLPSGIKKYLAFSGVQEIAEDLPSWQDNHGFQLVEIVELGSMRYPAQSVALDNVILDIDQPYLRNVDSESKIIEKVDRDLDIMRLEGQHRVGTLLLYSLKEPCASCEQSLFDFMINNHKLLDVTVLFSNYLKNGVKKHGKPVF</sequence>
<comment type="caution">
    <text evidence="2">The sequence shown here is derived from an EMBL/GenBank/DDBJ whole genome shotgun (WGS) entry which is preliminary data.</text>
</comment>
<evidence type="ECO:0000313" key="3">
    <source>
        <dbReference type="Proteomes" id="UP000027931"/>
    </source>
</evidence>
<dbReference type="InterPro" id="IPR032721">
    <property type="entry name" value="Toxin-deaminase"/>
</dbReference>
<feature type="coiled-coil region" evidence="1">
    <location>
        <begin position="14"/>
        <end position="41"/>
    </location>
</feature>
<evidence type="ECO:0000256" key="1">
    <source>
        <dbReference type="SAM" id="Coils"/>
    </source>
</evidence>
<evidence type="ECO:0000313" key="2">
    <source>
        <dbReference type="EMBL" id="KEO84891.1"/>
    </source>
</evidence>
<protein>
    <submittedName>
        <fullName evidence="2">Uncharacterized protein</fullName>
    </submittedName>
</protein>
<gene>
    <name evidence="2" type="ORF">EL26_02450</name>
</gene>
<dbReference type="Proteomes" id="UP000027931">
    <property type="component" value="Unassembled WGS sequence"/>
</dbReference>
<dbReference type="RefSeq" id="WP_081856909.1">
    <property type="nucleotide sequence ID" value="NZ_JMIR01000002.1"/>
</dbReference>
<organism evidence="2 3">
    <name type="scientific">Tumebacillus flagellatus</name>
    <dbReference type="NCBI Taxonomy" id="1157490"/>
    <lineage>
        <taxon>Bacteria</taxon>
        <taxon>Bacillati</taxon>
        <taxon>Bacillota</taxon>
        <taxon>Bacilli</taxon>
        <taxon>Bacillales</taxon>
        <taxon>Alicyclobacillaceae</taxon>
        <taxon>Tumebacillus</taxon>
    </lineage>
</organism>
<dbReference type="STRING" id="1157490.EL26_02450"/>